<dbReference type="Gene3D" id="3.40.220.10">
    <property type="entry name" value="Leucine Aminopeptidase, subunit E, domain 1"/>
    <property type="match status" value="1"/>
</dbReference>
<evidence type="ECO:0000256" key="2">
    <source>
        <dbReference type="ARBA" id="ARBA00009528"/>
    </source>
</evidence>
<evidence type="ECO:0000313" key="8">
    <source>
        <dbReference type="EMBL" id="CBH74809.1"/>
    </source>
</evidence>
<dbReference type="EMBL" id="CABL01000003">
    <property type="protein sequence ID" value="CBH74809.1"/>
    <property type="molecule type" value="Genomic_DNA"/>
</dbReference>
<dbReference type="PANTHER" id="PTHR11963">
    <property type="entry name" value="LEUCINE AMINOPEPTIDASE-RELATED"/>
    <property type="match status" value="1"/>
</dbReference>
<keyword evidence="4 8" id="KW-0031">Aminopeptidase</keyword>
<protein>
    <recommendedName>
        <fullName evidence="3">leucyl aminopeptidase</fullName>
        <ecNumber evidence="3">3.4.11.1</ecNumber>
    </recommendedName>
</protein>
<dbReference type="Pfam" id="PF00883">
    <property type="entry name" value="Peptidase_M17"/>
    <property type="match status" value="1"/>
</dbReference>
<dbReference type="GO" id="GO:0030145">
    <property type="term" value="F:manganese ion binding"/>
    <property type="evidence" value="ECO:0007669"/>
    <property type="project" value="InterPro"/>
</dbReference>
<comment type="catalytic activity">
    <reaction evidence="1">
        <text>Release of an N-terminal amino acid, Xaa-|-Yaa-, in which Xaa is preferably Leu, but may be other amino acids including Pro although not Arg or Lys, and Yaa may be Pro. Amino acid amides and methyl esters are also readily hydrolyzed, but rates on arylamides are exceedingly low.</text>
        <dbReference type="EC" id="3.4.11.1"/>
    </reaction>
</comment>
<evidence type="ECO:0000256" key="4">
    <source>
        <dbReference type="ARBA" id="ARBA00022438"/>
    </source>
</evidence>
<dbReference type="SUPFAM" id="SSF52949">
    <property type="entry name" value="Macro domain-like"/>
    <property type="match status" value="1"/>
</dbReference>
<dbReference type="GO" id="GO:0005737">
    <property type="term" value="C:cytoplasm"/>
    <property type="evidence" value="ECO:0007669"/>
    <property type="project" value="InterPro"/>
</dbReference>
<dbReference type="EC" id="3.4.11.1" evidence="3"/>
<dbReference type="CDD" id="cd00433">
    <property type="entry name" value="Peptidase_M17"/>
    <property type="match status" value="1"/>
</dbReference>
<dbReference type="NCBIfam" id="NF002083">
    <property type="entry name" value="PRK00913.3-5"/>
    <property type="match status" value="1"/>
</dbReference>
<proteinExistence type="inferred from homology"/>
<evidence type="ECO:0000256" key="3">
    <source>
        <dbReference type="ARBA" id="ARBA00012565"/>
    </source>
</evidence>
<keyword evidence="5" id="KW-0645">Protease</keyword>
<dbReference type="InterPro" id="IPR000819">
    <property type="entry name" value="Peptidase_M17_C"/>
</dbReference>
<dbReference type="InterPro" id="IPR023042">
    <property type="entry name" value="Peptidase_M17_leu_NH2_pept"/>
</dbReference>
<evidence type="ECO:0000256" key="1">
    <source>
        <dbReference type="ARBA" id="ARBA00000135"/>
    </source>
</evidence>
<reference evidence="8" key="1">
    <citation type="submission" date="2009-10" db="EMBL/GenBank/DDBJ databases">
        <title>Diversity of trophic interactions inside an arsenic-rich microbial ecosystem.</title>
        <authorList>
            <person name="Bertin P.N."/>
            <person name="Heinrich-Salmeron A."/>
            <person name="Pelletier E."/>
            <person name="Goulhen-Chollet F."/>
            <person name="Arsene-Ploetze F."/>
            <person name="Gallien S."/>
            <person name="Calteau A."/>
            <person name="Vallenet D."/>
            <person name="Casiot C."/>
            <person name="Chane-Woon-Ming B."/>
            <person name="Giloteaux L."/>
            <person name="Barakat M."/>
            <person name="Bonnefoy V."/>
            <person name="Bruneel O."/>
            <person name="Chandler M."/>
            <person name="Cleiss J."/>
            <person name="Duran R."/>
            <person name="Elbaz-Poulichet F."/>
            <person name="Fonknechten N."/>
            <person name="Lauga B."/>
            <person name="Mornico D."/>
            <person name="Ortet P."/>
            <person name="Schaeffer C."/>
            <person name="Siguier P."/>
            <person name="Alexander Thil Smith A."/>
            <person name="Van Dorsselaer A."/>
            <person name="Weissenbach J."/>
            <person name="Medigue C."/>
            <person name="Le Paslier D."/>
        </authorList>
    </citation>
    <scope>NUCLEOTIDE SEQUENCE</scope>
</reference>
<dbReference type="AlphaFoldDB" id="E6PEC4"/>
<dbReference type="GO" id="GO:0070006">
    <property type="term" value="F:metalloaminopeptidase activity"/>
    <property type="evidence" value="ECO:0007669"/>
    <property type="project" value="InterPro"/>
</dbReference>
<dbReference type="PANTHER" id="PTHR11963:SF23">
    <property type="entry name" value="CYTOSOL AMINOPEPTIDASE"/>
    <property type="match status" value="1"/>
</dbReference>
<evidence type="ECO:0000256" key="6">
    <source>
        <dbReference type="ARBA" id="ARBA00022801"/>
    </source>
</evidence>
<dbReference type="GO" id="GO:0006508">
    <property type="term" value="P:proteolysis"/>
    <property type="evidence" value="ECO:0007669"/>
    <property type="project" value="UniProtKB-KW"/>
</dbReference>
<dbReference type="Pfam" id="PF02789">
    <property type="entry name" value="Peptidase_M17_N"/>
    <property type="match status" value="1"/>
</dbReference>
<sequence length="493" mass="50626">MHVLQSSDALGSLPCAIAVPIPSESPLSGVAKELDTLLGGAIADILASGEFKGKIGESTLLHAAAHPFKRVLLVGLGDAVTFSPSALAKVAGSAVRALGKRGATKLAIAFPQQAAGDEERCASFAAEGAIAGSFETTTYQKAPERAIAVGEVLLLSHGFNAEAIGRGLKRGVAIGEAVNLARRLALTPANDMTPTHLAAEARAVAKAHGMEIEVHDAAWAAKNKMGSFLSVAQGSAQPPAFIVMHYRGAPGSEQLLALVGKGITFDTGGISLKPPEKMEEMKYDMSGGAGVIAAMGAIAALKPKLNVVGIVPATENMPGGKATKPGDIVRASNGTTIEVINTDAEGRLVLADALVYARSLKATQIVDAATLTGACVIALGHAASAAVSNDDAFASLFLDAAKDCGERYWRMPLYDDYSNAMKSDIADLKNTGGRPAGTLTAAAFLKVFVDKTPWVHLDVAGTAYVDGETAWSAKGPTGTPVRAFVHLAEKIAG</sequence>
<name>E6PEC4_9ZZZZ</name>
<organism evidence="8">
    <name type="scientific">mine drainage metagenome</name>
    <dbReference type="NCBI Taxonomy" id="410659"/>
    <lineage>
        <taxon>unclassified sequences</taxon>
        <taxon>metagenomes</taxon>
        <taxon>ecological metagenomes</taxon>
    </lineage>
</organism>
<evidence type="ECO:0000259" key="7">
    <source>
        <dbReference type="PROSITE" id="PS00631"/>
    </source>
</evidence>
<gene>
    <name evidence="8" type="primary">pepA</name>
    <name evidence="8" type="ORF">CARN1_0440</name>
</gene>
<evidence type="ECO:0000256" key="5">
    <source>
        <dbReference type="ARBA" id="ARBA00022670"/>
    </source>
</evidence>
<dbReference type="HAMAP" id="MF_00181">
    <property type="entry name" value="Cytosol_peptidase_M17"/>
    <property type="match status" value="1"/>
</dbReference>
<dbReference type="InterPro" id="IPR008283">
    <property type="entry name" value="Peptidase_M17_N"/>
</dbReference>
<dbReference type="PRINTS" id="PR00481">
    <property type="entry name" value="LAMNOPPTDASE"/>
</dbReference>
<dbReference type="Gene3D" id="3.40.630.10">
    <property type="entry name" value="Zn peptidases"/>
    <property type="match status" value="1"/>
</dbReference>
<dbReference type="InterPro" id="IPR011356">
    <property type="entry name" value="Leucine_aapep/pepB"/>
</dbReference>
<dbReference type="NCBIfam" id="NF002074">
    <property type="entry name" value="PRK00913.1-4"/>
    <property type="match status" value="1"/>
</dbReference>
<feature type="domain" description="Cytosol aminopeptidase" evidence="7">
    <location>
        <begin position="341"/>
        <end position="348"/>
    </location>
</feature>
<comment type="caution">
    <text evidence="8">The sequence shown here is derived from an EMBL/GenBank/DDBJ whole genome shotgun (WGS) entry which is preliminary data.</text>
</comment>
<dbReference type="NCBIfam" id="NF002073">
    <property type="entry name" value="PRK00913.1-2"/>
    <property type="match status" value="1"/>
</dbReference>
<keyword evidence="6 8" id="KW-0378">Hydrolase</keyword>
<accession>E6PEC4</accession>
<dbReference type="InterPro" id="IPR043472">
    <property type="entry name" value="Macro_dom-like"/>
</dbReference>
<dbReference type="SUPFAM" id="SSF53187">
    <property type="entry name" value="Zn-dependent exopeptidases"/>
    <property type="match status" value="1"/>
</dbReference>
<dbReference type="PROSITE" id="PS00631">
    <property type="entry name" value="CYTOSOL_AP"/>
    <property type="match status" value="1"/>
</dbReference>
<comment type="similarity">
    <text evidence="2">Belongs to the peptidase M17 family.</text>
</comment>